<evidence type="ECO:0000313" key="3">
    <source>
        <dbReference type="EMBL" id="SPD03582.1"/>
    </source>
</evidence>
<evidence type="ECO:0000256" key="2">
    <source>
        <dbReference type="SAM" id="MobiDB-lite"/>
    </source>
</evidence>
<keyword evidence="1" id="KW-0175">Coiled coil</keyword>
<accession>A0A2N9GV70</accession>
<organism evidence="3">
    <name type="scientific">Fagus sylvatica</name>
    <name type="common">Beechnut</name>
    <dbReference type="NCBI Taxonomy" id="28930"/>
    <lineage>
        <taxon>Eukaryota</taxon>
        <taxon>Viridiplantae</taxon>
        <taxon>Streptophyta</taxon>
        <taxon>Embryophyta</taxon>
        <taxon>Tracheophyta</taxon>
        <taxon>Spermatophyta</taxon>
        <taxon>Magnoliopsida</taxon>
        <taxon>eudicotyledons</taxon>
        <taxon>Gunneridae</taxon>
        <taxon>Pentapetalae</taxon>
        <taxon>rosids</taxon>
        <taxon>fabids</taxon>
        <taxon>Fagales</taxon>
        <taxon>Fagaceae</taxon>
        <taxon>Fagus</taxon>
    </lineage>
</organism>
<dbReference type="EMBL" id="OIVN01004073">
    <property type="protein sequence ID" value="SPD15300.1"/>
    <property type="molecule type" value="Genomic_DNA"/>
</dbReference>
<feature type="compositionally biased region" description="Low complexity" evidence="2">
    <location>
        <begin position="606"/>
        <end position="623"/>
    </location>
</feature>
<feature type="compositionally biased region" description="Polar residues" evidence="2">
    <location>
        <begin position="624"/>
        <end position="633"/>
    </location>
</feature>
<feature type="compositionally biased region" description="Acidic residues" evidence="2">
    <location>
        <begin position="570"/>
        <end position="585"/>
    </location>
</feature>
<sequence length="649" mass="71331">MADAHRLAHLVDSDEGMSSFRTRYLVPSDVRLRYYSVRDLPPLNGDEILVPVMGIVEGGIRFPLHPLLIDFLQTVNACPSQVSINVFRVVMGVVALNRLLKVDLTTRDILHVYSYTCPGKESDTLCHLRAKNVNRKLVTALPSSNKGFDNDWLVVSGGWFSESRCRNQFGRPISARLNIPAHAAKVEVINRVLGSNICVDEFGNPRATSVLLGYRPLIGSFLEGPTIPRSLETPVEPAVLYVAQPATSPAESDQASYIPTGAVLEMAPPVDIYDIIGKKPKGASSSKGKGRGKAKEGVQTRRSQKAVFQITETEQPARSEETEPISRAAQVSLPQIVEDVEDEPTELEGRRPKRLRKAAEQTEAPGPSARGEAATCLPGDYGVWEQMPLDSLFRHISRGLVIAAQGVQAAEARAYGLYEEKQKMKAEHEKILTDVVKNAEKDYEDLEKKHFETITLMKDAEDRARLESEQRMKLEAELAQSQEKIKKLEVEYLHSLGETLESGKKEGKQEGKQEAWGEIKDLIQGVYNRSFRDGWKAALKKVGTPVSSDLLLRENTPLPYPNAGLRDSDREDEDGDEDEDEEENADVIGDVPEGQAIDLTVISAEDPPTAAVSAPVDSASVVTENPSAPTTDDNPPAPLTNKDFPSPAT</sequence>
<dbReference type="EMBL" id="OIVN01002435">
    <property type="protein sequence ID" value="SPD03582.1"/>
    <property type="molecule type" value="Genomic_DNA"/>
</dbReference>
<reference evidence="3" key="1">
    <citation type="submission" date="2018-02" db="EMBL/GenBank/DDBJ databases">
        <authorList>
            <person name="Cohen D.B."/>
            <person name="Kent A.D."/>
        </authorList>
    </citation>
    <scope>NUCLEOTIDE SEQUENCE</scope>
</reference>
<name>A0A2N9GV70_FAGSY</name>
<evidence type="ECO:0000256" key="1">
    <source>
        <dbReference type="SAM" id="Coils"/>
    </source>
</evidence>
<feature type="coiled-coil region" evidence="1">
    <location>
        <begin position="429"/>
        <end position="491"/>
    </location>
</feature>
<feature type="region of interest" description="Disordered" evidence="2">
    <location>
        <begin position="338"/>
        <end position="373"/>
    </location>
</feature>
<feature type="region of interest" description="Disordered" evidence="2">
    <location>
        <begin position="277"/>
        <end position="324"/>
    </location>
</feature>
<gene>
    <name evidence="3" type="ORF">FSB_LOCUS31464</name>
    <name evidence="4" type="ORF">FSB_LOCUS43182</name>
</gene>
<proteinExistence type="predicted"/>
<evidence type="ECO:0000313" key="4">
    <source>
        <dbReference type="EMBL" id="SPD15300.1"/>
    </source>
</evidence>
<feature type="region of interest" description="Disordered" evidence="2">
    <location>
        <begin position="550"/>
        <end position="649"/>
    </location>
</feature>
<protein>
    <submittedName>
        <fullName evidence="3">Uncharacterized protein</fullName>
    </submittedName>
</protein>
<dbReference type="AlphaFoldDB" id="A0A2N9GV70"/>